<dbReference type="Proteomes" id="UP000789831">
    <property type="component" value="Unassembled WGS sequence"/>
</dbReference>
<dbReference type="AlphaFoldDB" id="A0A9N8W6H1"/>
<feature type="compositionally biased region" description="Basic and acidic residues" evidence="1">
    <location>
        <begin position="199"/>
        <end position="211"/>
    </location>
</feature>
<dbReference type="EMBL" id="CAJVPL010000247">
    <property type="protein sequence ID" value="CAG8472666.1"/>
    <property type="molecule type" value="Genomic_DNA"/>
</dbReference>
<reference evidence="2" key="1">
    <citation type="submission" date="2021-06" db="EMBL/GenBank/DDBJ databases">
        <authorList>
            <person name="Kallberg Y."/>
            <person name="Tangrot J."/>
            <person name="Rosling A."/>
        </authorList>
    </citation>
    <scope>NUCLEOTIDE SEQUENCE</scope>
    <source>
        <strain evidence="2">MT106</strain>
    </source>
</reference>
<sequence length="267" mass="30977">MTKNEDLTSGTFGEYSKEELKKVECVECKQFKNLDNCEYDYATNKYTCKDCVERMKLEQEQAEEKARQEAINKMGDKNKILKDFDCYNCKVQFDNNDLAENNFIVGVDDNASELKKEGGTYLDQRQPFYTAILQVKGGKHKNCPIRPNCDGMPWKLNHKAEKNNMVEEIKPDEIRDAVKVVETKPKRKTKARQLRGKIQHQEKSKEKENIKEIPPIVSGKQKEAKEPTKASGKAKKERKKYTPKEFSVIGEINDIKKKILYENPEKQ</sequence>
<accession>A0A9N8W6H1</accession>
<name>A0A9N8W6H1_9GLOM</name>
<comment type="caution">
    <text evidence="2">The sequence shown here is derived from an EMBL/GenBank/DDBJ whole genome shotgun (WGS) entry which is preliminary data.</text>
</comment>
<gene>
    <name evidence="2" type="ORF">AGERDE_LOCUS2817</name>
</gene>
<feature type="compositionally biased region" description="Basic residues" evidence="1">
    <location>
        <begin position="186"/>
        <end position="198"/>
    </location>
</feature>
<evidence type="ECO:0000313" key="2">
    <source>
        <dbReference type="EMBL" id="CAG8472666.1"/>
    </source>
</evidence>
<evidence type="ECO:0000313" key="3">
    <source>
        <dbReference type="Proteomes" id="UP000789831"/>
    </source>
</evidence>
<feature type="region of interest" description="Disordered" evidence="1">
    <location>
        <begin position="186"/>
        <end position="242"/>
    </location>
</feature>
<proteinExistence type="predicted"/>
<feature type="compositionally biased region" description="Basic residues" evidence="1">
    <location>
        <begin position="232"/>
        <end position="241"/>
    </location>
</feature>
<protein>
    <submittedName>
        <fullName evidence="2">11207_t:CDS:1</fullName>
    </submittedName>
</protein>
<dbReference type="OrthoDB" id="10600956at2759"/>
<keyword evidence="3" id="KW-1185">Reference proteome</keyword>
<evidence type="ECO:0000256" key="1">
    <source>
        <dbReference type="SAM" id="MobiDB-lite"/>
    </source>
</evidence>
<organism evidence="2 3">
    <name type="scientific">Ambispora gerdemannii</name>
    <dbReference type="NCBI Taxonomy" id="144530"/>
    <lineage>
        <taxon>Eukaryota</taxon>
        <taxon>Fungi</taxon>
        <taxon>Fungi incertae sedis</taxon>
        <taxon>Mucoromycota</taxon>
        <taxon>Glomeromycotina</taxon>
        <taxon>Glomeromycetes</taxon>
        <taxon>Archaeosporales</taxon>
        <taxon>Ambisporaceae</taxon>
        <taxon>Ambispora</taxon>
    </lineage>
</organism>